<dbReference type="Pfam" id="PF07995">
    <property type="entry name" value="GSDH"/>
    <property type="match status" value="1"/>
</dbReference>
<dbReference type="PANTHER" id="PTHR19328:SF75">
    <property type="entry name" value="ALDOSE SUGAR DEHYDROGENASE YLII"/>
    <property type="match status" value="1"/>
</dbReference>
<protein>
    <recommendedName>
        <fullName evidence="1">Glucose/Sorbosone dehydrogenase domain-containing protein</fullName>
    </recommendedName>
</protein>
<sequence>MKKQFLKTSLLIISCFACLGVYANHHEKEYKFETLAEGLSFPWGVAFLSNDEILVTEKTGKLRVIKNGNLLEDSVSGVPDSLFKGQGGLEGIVLHPNFENNKYLYLAFSETDPGNSKLNTLRVIRGKLEGLSLTNVETIFKASPSRRTANHYGAKMVFLKDGTLLITSGDGFSYREMAQELDNHYGKVIRVNDDGSIPEDNPFISIPGAKPEIWSYGHRNLQGIVINSDGSVVYEHEHGPRGGDELNIIEKGKNYGWPAITYGIDYSGALISPFKEKEGMEQPIKYWVPSIAPSGMTFYDGDLFPDWKGSLFISALVPGDVRRISLNGTEVIDEEILFNSLGRIRNVVSAPDGSLVLAIDSRKGKIIRVVPNK</sequence>
<dbReference type="Gene3D" id="2.120.10.30">
    <property type="entry name" value="TolB, C-terminal domain"/>
    <property type="match status" value="1"/>
</dbReference>
<reference evidence="2" key="1">
    <citation type="submission" date="2018-05" db="EMBL/GenBank/DDBJ databases">
        <authorList>
            <person name="Lanie J.A."/>
            <person name="Ng W.-L."/>
            <person name="Kazmierczak K.M."/>
            <person name="Andrzejewski T.M."/>
            <person name="Davidsen T.M."/>
            <person name="Wayne K.J."/>
            <person name="Tettelin H."/>
            <person name="Glass J.I."/>
            <person name="Rusch D."/>
            <person name="Podicherti R."/>
            <person name="Tsui H.-C.T."/>
            <person name="Winkler M.E."/>
        </authorList>
    </citation>
    <scope>NUCLEOTIDE SEQUENCE</scope>
</reference>
<evidence type="ECO:0000313" key="2">
    <source>
        <dbReference type="EMBL" id="SVA82708.1"/>
    </source>
</evidence>
<evidence type="ECO:0000259" key="1">
    <source>
        <dbReference type="Pfam" id="PF07995"/>
    </source>
</evidence>
<dbReference type="PANTHER" id="PTHR19328">
    <property type="entry name" value="HEDGEHOG-INTERACTING PROTEIN"/>
    <property type="match status" value="1"/>
</dbReference>
<gene>
    <name evidence="2" type="ORF">METZ01_LOCUS135562</name>
</gene>
<proteinExistence type="predicted"/>
<dbReference type="InterPro" id="IPR011041">
    <property type="entry name" value="Quinoprot_gluc/sorb_DH_b-prop"/>
</dbReference>
<dbReference type="InterPro" id="IPR011042">
    <property type="entry name" value="6-blade_b-propeller_TolB-like"/>
</dbReference>
<feature type="domain" description="Glucose/Sorbosone dehydrogenase" evidence="1">
    <location>
        <begin position="40"/>
        <end position="368"/>
    </location>
</feature>
<dbReference type="AlphaFoldDB" id="A0A381Z092"/>
<organism evidence="2">
    <name type="scientific">marine metagenome</name>
    <dbReference type="NCBI Taxonomy" id="408172"/>
    <lineage>
        <taxon>unclassified sequences</taxon>
        <taxon>metagenomes</taxon>
        <taxon>ecological metagenomes</taxon>
    </lineage>
</organism>
<name>A0A381Z092_9ZZZZ</name>
<dbReference type="InterPro" id="IPR012938">
    <property type="entry name" value="Glc/Sorbosone_DH"/>
</dbReference>
<dbReference type="EMBL" id="UINC01019524">
    <property type="protein sequence ID" value="SVA82708.1"/>
    <property type="molecule type" value="Genomic_DNA"/>
</dbReference>
<accession>A0A381Z092</accession>
<dbReference type="SUPFAM" id="SSF50952">
    <property type="entry name" value="Soluble quinoprotein glucose dehydrogenase"/>
    <property type="match status" value="1"/>
</dbReference>